<sequence length="89" mass="9451">MSEVSRVVWRKGRRSGGNGGNCVEVTAVDGESVAAGLKAGHETLYLMRDSKNPDSPVLTFTPAEWEAFVLGVKDGEFDDLAEQAGVLPA</sequence>
<name>A0A3A4B1T8_9ACTN</name>
<dbReference type="Pfam" id="PF04149">
    <property type="entry name" value="DUF397"/>
    <property type="match status" value="1"/>
</dbReference>
<dbReference type="RefSeq" id="WP_119925439.1">
    <property type="nucleotide sequence ID" value="NZ_QZEY01000002.1"/>
</dbReference>
<keyword evidence="3" id="KW-1185">Reference proteome</keyword>
<evidence type="ECO:0000313" key="2">
    <source>
        <dbReference type="EMBL" id="RJL34138.1"/>
    </source>
</evidence>
<feature type="domain" description="DUF397" evidence="1">
    <location>
        <begin position="8"/>
        <end position="73"/>
    </location>
</feature>
<organism evidence="2 3">
    <name type="scientific">Bailinhaonella thermotolerans</name>
    <dbReference type="NCBI Taxonomy" id="1070861"/>
    <lineage>
        <taxon>Bacteria</taxon>
        <taxon>Bacillati</taxon>
        <taxon>Actinomycetota</taxon>
        <taxon>Actinomycetes</taxon>
        <taxon>Streptosporangiales</taxon>
        <taxon>Streptosporangiaceae</taxon>
        <taxon>Bailinhaonella</taxon>
    </lineage>
</organism>
<dbReference type="InterPro" id="IPR007278">
    <property type="entry name" value="DUF397"/>
</dbReference>
<accession>A0A3A4B1T8</accession>
<proteinExistence type="predicted"/>
<evidence type="ECO:0000259" key="1">
    <source>
        <dbReference type="Pfam" id="PF04149"/>
    </source>
</evidence>
<dbReference type="OrthoDB" id="4299240at2"/>
<gene>
    <name evidence="2" type="ORF">D5H75_06560</name>
</gene>
<protein>
    <submittedName>
        <fullName evidence="2">DUF397 domain-containing protein</fullName>
    </submittedName>
</protein>
<evidence type="ECO:0000313" key="3">
    <source>
        <dbReference type="Proteomes" id="UP000265768"/>
    </source>
</evidence>
<dbReference type="AlphaFoldDB" id="A0A3A4B1T8"/>
<reference evidence="2 3" key="1">
    <citation type="submission" date="2018-09" db="EMBL/GenBank/DDBJ databases">
        <title>YIM 75507 draft genome.</title>
        <authorList>
            <person name="Tang S."/>
            <person name="Feng Y."/>
        </authorList>
    </citation>
    <scope>NUCLEOTIDE SEQUENCE [LARGE SCALE GENOMIC DNA]</scope>
    <source>
        <strain evidence="2 3">YIM 75507</strain>
    </source>
</reference>
<dbReference type="EMBL" id="QZEY01000002">
    <property type="protein sequence ID" value="RJL34138.1"/>
    <property type="molecule type" value="Genomic_DNA"/>
</dbReference>
<comment type="caution">
    <text evidence="2">The sequence shown here is derived from an EMBL/GenBank/DDBJ whole genome shotgun (WGS) entry which is preliminary data.</text>
</comment>
<dbReference type="Proteomes" id="UP000265768">
    <property type="component" value="Unassembled WGS sequence"/>
</dbReference>